<feature type="transmembrane region" description="Helical" evidence="6">
    <location>
        <begin position="210"/>
        <end position="234"/>
    </location>
</feature>
<dbReference type="InterPro" id="IPR051611">
    <property type="entry name" value="ECF_transporter_component"/>
</dbReference>
<feature type="transmembrane region" description="Helical" evidence="6">
    <location>
        <begin position="76"/>
        <end position="92"/>
    </location>
</feature>
<dbReference type="CDD" id="cd16914">
    <property type="entry name" value="EcfT"/>
    <property type="match status" value="1"/>
</dbReference>
<protein>
    <submittedName>
        <fullName evidence="7">Cobalt transport protein</fullName>
    </submittedName>
</protein>
<evidence type="ECO:0000256" key="4">
    <source>
        <dbReference type="ARBA" id="ARBA00022989"/>
    </source>
</evidence>
<evidence type="ECO:0000256" key="6">
    <source>
        <dbReference type="SAM" id="Phobius"/>
    </source>
</evidence>
<reference evidence="7 8" key="1">
    <citation type="submission" date="2013-08" db="EMBL/GenBank/DDBJ databases">
        <authorList>
            <person name="Weinstock G."/>
            <person name="Sodergren E."/>
            <person name="Wylie T."/>
            <person name="Fulton L."/>
            <person name="Fulton R."/>
            <person name="Fronick C."/>
            <person name="O'Laughlin M."/>
            <person name="Godfrey J."/>
            <person name="Miner T."/>
            <person name="Herter B."/>
            <person name="Appelbaum E."/>
            <person name="Cordes M."/>
            <person name="Lek S."/>
            <person name="Wollam A."/>
            <person name="Pepin K.H."/>
            <person name="Palsikar V.B."/>
            <person name="Mitreva M."/>
            <person name="Wilson R.K."/>
        </authorList>
    </citation>
    <scope>NUCLEOTIDE SEQUENCE [LARGE SCALE GENOMIC DNA]</scope>
    <source>
        <strain evidence="7 8">ATCC 700332</strain>
    </source>
</reference>
<evidence type="ECO:0000313" key="7">
    <source>
        <dbReference type="EMBL" id="ERJ93101.1"/>
    </source>
</evidence>
<keyword evidence="4 6" id="KW-1133">Transmembrane helix</keyword>
<organism evidence="7 8">
    <name type="scientific">Treponema lecithinolyticum ATCC 700332</name>
    <dbReference type="NCBI Taxonomy" id="1321815"/>
    <lineage>
        <taxon>Bacteria</taxon>
        <taxon>Pseudomonadati</taxon>
        <taxon>Spirochaetota</taxon>
        <taxon>Spirochaetia</taxon>
        <taxon>Spirochaetales</taxon>
        <taxon>Treponemataceae</taxon>
        <taxon>Treponema</taxon>
    </lineage>
</organism>
<feature type="transmembrane region" description="Helical" evidence="6">
    <location>
        <begin position="15"/>
        <end position="47"/>
    </location>
</feature>
<name>A0ABN0NYJ9_TRELE</name>
<dbReference type="EMBL" id="AWVH01000030">
    <property type="protein sequence ID" value="ERJ93101.1"/>
    <property type="molecule type" value="Genomic_DNA"/>
</dbReference>
<dbReference type="InterPro" id="IPR003339">
    <property type="entry name" value="ABC/ECF_trnsptr_transmembrane"/>
</dbReference>
<evidence type="ECO:0000256" key="1">
    <source>
        <dbReference type="ARBA" id="ARBA00004141"/>
    </source>
</evidence>
<keyword evidence="8" id="KW-1185">Reference proteome</keyword>
<proteinExistence type="predicted"/>
<dbReference type="PANTHER" id="PTHR34857">
    <property type="entry name" value="SLL0384 PROTEIN"/>
    <property type="match status" value="1"/>
</dbReference>
<evidence type="ECO:0000256" key="2">
    <source>
        <dbReference type="ARBA" id="ARBA00022475"/>
    </source>
</evidence>
<evidence type="ECO:0000256" key="5">
    <source>
        <dbReference type="ARBA" id="ARBA00023136"/>
    </source>
</evidence>
<dbReference type="PANTHER" id="PTHR34857:SF2">
    <property type="entry name" value="SLL0384 PROTEIN"/>
    <property type="match status" value="1"/>
</dbReference>
<comment type="caution">
    <text evidence="7">The sequence shown here is derived from an EMBL/GenBank/DDBJ whole genome shotgun (WGS) entry which is preliminary data.</text>
</comment>
<comment type="subcellular location">
    <subcellularLocation>
        <location evidence="1">Membrane</location>
        <topology evidence="1">Multi-pass membrane protein</topology>
    </subcellularLocation>
</comment>
<evidence type="ECO:0000313" key="8">
    <source>
        <dbReference type="Proteomes" id="UP000016649"/>
    </source>
</evidence>
<accession>A0ABN0NYJ9</accession>
<dbReference type="RefSeq" id="WP_021687312.1">
    <property type="nucleotide sequence ID" value="NZ_KI260566.1"/>
</dbReference>
<keyword evidence="2" id="KW-1003">Cell membrane</keyword>
<evidence type="ECO:0000256" key="3">
    <source>
        <dbReference type="ARBA" id="ARBA00022692"/>
    </source>
</evidence>
<feature type="transmembrane region" description="Helical" evidence="6">
    <location>
        <begin position="54"/>
        <end position="70"/>
    </location>
</feature>
<dbReference type="Pfam" id="PF02361">
    <property type="entry name" value="CbiQ"/>
    <property type="match status" value="1"/>
</dbReference>
<keyword evidence="5 6" id="KW-0472">Membrane</keyword>
<dbReference type="Proteomes" id="UP000016649">
    <property type="component" value="Unassembled WGS sequence"/>
</dbReference>
<gene>
    <name evidence="7" type="ORF">HMPREF9193_01101</name>
</gene>
<sequence length="235" mass="25733">MEQQARLVLDPRTKIFLVLCMGLSIALLVPMYVEAVNIALFACLFLLNGQAKTAVKLLLFFGVLAALSYVPQNTGAFAGVVLPVSFIVRRFMMPIVAGKYLIDSTPVGLLMNALEKLKLPQSLVITLSVMFRFFPTLGEEYRCIKNAMKMRGIGLNAMNVMRHPLMTLEYVMVPLLSSASRIGDELAAAGHTKGVDASGKKVRYKTARFGLADIFVSLYIAAGFCAVIGARLYAW</sequence>
<keyword evidence="3 6" id="KW-0812">Transmembrane</keyword>